<feature type="domain" description="Retrotransposon gag" evidence="1">
    <location>
        <begin position="28"/>
        <end position="69"/>
    </location>
</feature>
<protein>
    <recommendedName>
        <fullName evidence="1">Retrotransposon gag domain-containing protein</fullName>
    </recommendedName>
</protein>
<evidence type="ECO:0000259" key="1">
    <source>
        <dbReference type="Pfam" id="PF03732"/>
    </source>
</evidence>
<dbReference type="Proteomes" id="UP000266723">
    <property type="component" value="Unassembled WGS sequence"/>
</dbReference>
<comment type="caution">
    <text evidence="2">The sequence shown here is derived from an EMBL/GenBank/DDBJ whole genome shotgun (WGS) entry which is preliminary data.</text>
</comment>
<dbReference type="PANTHER" id="PTHR33223:SF11">
    <property type="entry name" value="ELEMENT PROTEIN, PUTATIVE-RELATED"/>
    <property type="match status" value="1"/>
</dbReference>
<accession>A0ABQ7CL50</accession>
<dbReference type="EMBL" id="QGKV02000832">
    <property type="protein sequence ID" value="KAF3552108.1"/>
    <property type="molecule type" value="Genomic_DNA"/>
</dbReference>
<evidence type="ECO:0000313" key="2">
    <source>
        <dbReference type="EMBL" id="KAF3552108.1"/>
    </source>
</evidence>
<dbReference type="Pfam" id="PF03732">
    <property type="entry name" value="Retrotrans_gag"/>
    <property type="match status" value="1"/>
</dbReference>
<sequence>MEHIESFEKVCSFTRANSVPPDYIRCMLFSFSLDGKAARWLNSLRTGSLTSWEQVRSAFLNHFYSKARTAVGVKIGHDEINV</sequence>
<dbReference type="PANTHER" id="PTHR33223">
    <property type="entry name" value="CCHC-TYPE DOMAIN-CONTAINING PROTEIN"/>
    <property type="match status" value="1"/>
</dbReference>
<organism evidence="2 3">
    <name type="scientific">Brassica cretica</name>
    <name type="common">Mustard</name>
    <dbReference type="NCBI Taxonomy" id="69181"/>
    <lineage>
        <taxon>Eukaryota</taxon>
        <taxon>Viridiplantae</taxon>
        <taxon>Streptophyta</taxon>
        <taxon>Embryophyta</taxon>
        <taxon>Tracheophyta</taxon>
        <taxon>Spermatophyta</taxon>
        <taxon>Magnoliopsida</taxon>
        <taxon>eudicotyledons</taxon>
        <taxon>Gunneridae</taxon>
        <taxon>Pentapetalae</taxon>
        <taxon>rosids</taxon>
        <taxon>malvids</taxon>
        <taxon>Brassicales</taxon>
        <taxon>Brassicaceae</taxon>
        <taxon>Brassiceae</taxon>
        <taxon>Brassica</taxon>
    </lineage>
</organism>
<proteinExistence type="predicted"/>
<keyword evidence="3" id="KW-1185">Reference proteome</keyword>
<evidence type="ECO:0000313" key="3">
    <source>
        <dbReference type="Proteomes" id="UP000266723"/>
    </source>
</evidence>
<gene>
    <name evidence="2" type="ORF">DY000_02006107</name>
</gene>
<dbReference type="InterPro" id="IPR005162">
    <property type="entry name" value="Retrotrans_gag_dom"/>
</dbReference>
<reference evidence="2 3" key="1">
    <citation type="journal article" date="2020" name="BMC Genomics">
        <title>Intraspecific diversification of the crop wild relative Brassica cretica Lam. using demographic model selection.</title>
        <authorList>
            <person name="Kioukis A."/>
            <person name="Michalopoulou V.A."/>
            <person name="Briers L."/>
            <person name="Pirintsos S."/>
            <person name="Studholme D.J."/>
            <person name="Pavlidis P."/>
            <person name="Sarris P.F."/>
        </authorList>
    </citation>
    <scope>NUCLEOTIDE SEQUENCE [LARGE SCALE GENOMIC DNA]</scope>
    <source>
        <strain evidence="3">cv. PFS-1207/04</strain>
    </source>
</reference>
<name>A0ABQ7CL50_BRACR</name>